<feature type="domain" description="N-acetyltransferase" evidence="1">
    <location>
        <begin position="1"/>
        <end position="157"/>
    </location>
</feature>
<protein>
    <recommendedName>
        <fullName evidence="1">N-acetyltransferase domain-containing protein</fullName>
    </recommendedName>
</protein>
<dbReference type="RefSeq" id="WP_010769670.1">
    <property type="nucleotide sequence ID" value="NZ_ASWE01000001.1"/>
</dbReference>
<gene>
    <name evidence="2" type="ORF">UC3_03036</name>
</gene>
<name>R3TNN9_9ENTE</name>
<dbReference type="Gene3D" id="3.40.630.30">
    <property type="match status" value="1"/>
</dbReference>
<proteinExistence type="predicted"/>
<dbReference type="Pfam" id="PF00583">
    <property type="entry name" value="Acetyltransf_1"/>
    <property type="match status" value="1"/>
</dbReference>
<dbReference type="eggNOG" id="COG3153">
    <property type="taxonomic scope" value="Bacteria"/>
</dbReference>
<evidence type="ECO:0000259" key="1">
    <source>
        <dbReference type="PROSITE" id="PS51186"/>
    </source>
</evidence>
<dbReference type="CDD" id="cd04301">
    <property type="entry name" value="NAT_SF"/>
    <property type="match status" value="1"/>
</dbReference>
<dbReference type="AlphaFoldDB" id="R3TNN9"/>
<organism evidence="2 3">
    <name type="scientific">Enterococcus phoeniculicola ATCC BAA-412</name>
    <dbReference type="NCBI Taxonomy" id="1158610"/>
    <lineage>
        <taxon>Bacteria</taxon>
        <taxon>Bacillati</taxon>
        <taxon>Bacillota</taxon>
        <taxon>Bacilli</taxon>
        <taxon>Lactobacillales</taxon>
        <taxon>Enterococcaceae</taxon>
        <taxon>Enterococcus</taxon>
    </lineage>
</organism>
<dbReference type="HOGENOM" id="CLU_081840_1_1_9"/>
<dbReference type="SUPFAM" id="SSF55729">
    <property type="entry name" value="Acyl-CoA N-acyltransferases (Nat)"/>
    <property type="match status" value="1"/>
</dbReference>
<dbReference type="EMBL" id="AJAT01000017">
    <property type="protein sequence ID" value="EOL42683.1"/>
    <property type="molecule type" value="Genomic_DNA"/>
</dbReference>
<dbReference type="OrthoDB" id="9797178at2"/>
<dbReference type="InterPro" id="IPR050276">
    <property type="entry name" value="MshD_Acetyltransferase"/>
</dbReference>
<accession>R3TNN9</accession>
<evidence type="ECO:0000313" key="3">
    <source>
        <dbReference type="Proteomes" id="UP000013785"/>
    </source>
</evidence>
<evidence type="ECO:0000313" key="2">
    <source>
        <dbReference type="EMBL" id="EOL42683.1"/>
    </source>
</evidence>
<dbReference type="STRING" id="154621.RV11_GL003006"/>
<dbReference type="PANTHER" id="PTHR43617:SF38">
    <property type="entry name" value="N-ACETYLTRANSFERASE DOMAIN-CONTAINING PROTEIN"/>
    <property type="match status" value="1"/>
</dbReference>
<dbReference type="InterPro" id="IPR000182">
    <property type="entry name" value="GNAT_dom"/>
</dbReference>
<reference evidence="2 3" key="1">
    <citation type="submission" date="2013-02" db="EMBL/GenBank/DDBJ databases">
        <title>The Genome Sequence of Enterococcus phoeniculicola BAA-412.</title>
        <authorList>
            <consortium name="The Broad Institute Genome Sequencing Platform"/>
            <consortium name="The Broad Institute Genome Sequencing Center for Infectious Disease"/>
            <person name="Earl A.M."/>
            <person name="Gilmore M.S."/>
            <person name="Lebreton F."/>
            <person name="Walker B."/>
            <person name="Young S.K."/>
            <person name="Zeng Q."/>
            <person name="Gargeya S."/>
            <person name="Fitzgerald M."/>
            <person name="Haas B."/>
            <person name="Abouelleil A."/>
            <person name="Alvarado L."/>
            <person name="Arachchi H.M."/>
            <person name="Berlin A.M."/>
            <person name="Chapman S.B."/>
            <person name="Dewar J."/>
            <person name="Goldberg J."/>
            <person name="Griggs A."/>
            <person name="Gujja S."/>
            <person name="Hansen M."/>
            <person name="Howarth C."/>
            <person name="Imamovic A."/>
            <person name="Larimer J."/>
            <person name="McCowan C."/>
            <person name="Murphy C."/>
            <person name="Neiman D."/>
            <person name="Pearson M."/>
            <person name="Priest M."/>
            <person name="Roberts A."/>
            <person name="Saif S."/>
            <person name="Shea T."/>
            <person name="Sisk P."/>
            <person name="Sykes S."/>
            <person name="Wortman J."/>
            <person name="Nusbaum C."/>
            <person name="Birren B."/>
        </authorList>
    </citation>
    <scope>NUCLEOTIDE SEQUENCE [LARGE SCALE GENOMIC DNA]</scope>
    <source>
        <strain evidence="2 3">ATCC BAA-412</strain>
    </source>
</reference>
<dbReference type="PANTHER" id="PTHR43617">
    <property type="entry name" value="L-AMINO ACID N-ACETYLTRANSFERASE"/>
    <property type="match status" value="1"/>
</dbReference>
<comment type="caution">
    <text evidence="2">The sequence shown here is derived from an EMBL/GenBank/DDBJ whole genome shotgun (WGS) entry which is preliminary data.</text>
</comment>
<sequence length="179" mass="20672">MKIRLETAYDYRIVEELTRDAFWDVYQPGCTEHLILRQLRKSLAFIKELSYVAVENQQIIGHIAYSRMKFEGSFSKEVLCFGPLSIHPDHQNKGIGTQLITYTLEKARELQYQAVLITGSPDYYYRFGFESASNYDVFLEGLSTEEDASFFMAKEIVPDYFSTHSGIYSFATEFSVSSE</sequence>
<dbReference type="PATRIC" id="fig|1158610.3.peg.3019"/>
<dbReference type="InterPro" id="IPR016181">
    <property type="entry name" value="Acyl_CoA_acyltransferase"/>
</dbReference>
<dbReference type="GO" id="GO:0016747">
    <property type="term" value="F:acyltransferase activity, transferring groups other than amino-acyl groups"/>
    <property type="evidence" value="ECO:0007669"/>
    <property type="project" value="InterPro"/>
</dbReference>
<dbReference type="PROSITE" id="PS51186">
    <property type="entry name" value="GNAT"/>
    <property type="match status" value="1"/>
</dbReference>
<dbReference type="Proteomes" id="UP000013785">
    <property type="component" value="Unassembled WGS sequence"/>
</dbReference>
<keyword evidence="3" id="KW-1185">Reference proteome</keyword>